<accession>A0A518IFE0</accession>
<keyword evidence="3" id="KW-1185">Reference proteome</keyword>
<dbReference type="InterPro" id="IPR009799">
    <property type="entry name" value="EthD_dom"/>
</dbReference>
<reference evidence="2 3" key="1">
    <citation type="submission" date="2019-03" db="EMBL/GenBank/DDBJ databases">
        <title>Deep-cultivation of Planctomycetes and their phenomic and genomic characterization uncovers novel biology.</title>
        <authorList>
            <person name="Wiegand S."/>
            <person name="Jogler M."/>
            <person name="Boedeker C."/>
            <person name="Pinto D."/>
            <person name="Vollmers J."/>
            <person name="Rivas-Marin E."/>
            <person name="Kohn T."/>
            <person name="Peeters S.H."/>
            <person name="Heuer A."/>
            <person name="Rast P."/>
            <person name="Oberbeckmann S."/>
            <person name="Bunk B."/>
            <person name="Jeske O."/>
            <person name="Meyerdierks A."/>
            <person name="Storesund J.E."/>
            <person name="Kallscheuer N."/>
            <person name="Luecker S."/>
            <person name="Lage O.M."/>
            <person name="Pohl T."/>
            <person name="Merkel B.J."/>
            <person name="Hornburger P."/>
            <person name="Mueller R.-W."/>
            <person name="Bruemmer F."/>
            <person name="Labrenz M."/>
            <person name="Spormann A.M."/>
            <person name="Op den Camp H."/>
            <person name="Overmann J."/>
            <person name="Amann R."/>
            <person name="Jetten M.S.M."/>
            <person name="Mascher T."/>
            <person name="Medema M.H."/>
            <person name="Devos D.P."/>
            <person name="Kaster A.-K."/>
            <person name="Ovreas L."/>
            <person name="Rohde M."/>
            <person name="Galperin M.Y."/>
            <person name="Jogler C."/>
        </authorList>
    </citation>
    <scope>NUCLEOTIDE SEQUENCE [LARGE SCALE GENOMIC DNA]</scope>
    <source>
        <strain evidence="2 3">Enr17</strain>
    </source>
</reference>
<dbReference type="GO" id="GO:0016491">
    <property type="term" value="F:oxidoreductase activity"/>
    <property type="evidence" value="ECO:0007669"/>
    <property type="project" value="InterPro"/>
</dbReference>
<dbReference type="InterPro" id="IPR011008">
    <property type="entry name" value="Dimeric_a/b-barrel"/>
</dbReference>
<name>A0A518IFE0_9PLAN</name>
<dbReference type="KEGG" id="gfm:Enr17x_38360"/>
<dbReference type="Pfam" id="PF07110">
    <property type="entry name" value="EthD"/>
    <property type="match status" value="1"/>
</dbReference>
<evidence type="ECO:0000313" key="2">
    <source>
        <dbReference type="EMBL" id="QDV51778.1"/>
    </source>
</evidence>
<gene>
    <name evidence="2" type="ORF">Enr17x_38360</name>
</gene>
<dbReference type="Proteomes" id="UP000318313">
    <property type="component" value="Chromosome"/>
</dbReference>
<organism evidence="2 3">
    <name type="scientific">Gimesia fumaroli</name>
    <dbReference type="NCBI Taxonomy" id="2527976"/>
    <lineage>
        <taxon>Bacteria</taxon>
        <taxon>Pseudomonadati</taxon>
        <taxon>Planctomycetota</taxon>
        <taxon>Planctomycetia</taxon>
        <taxon>Planctomycetales</taxon>
        <taxon>Planctomycetaceae</taxon>
        <taxon>Gimesia</taxon>
    </lineage>
</organism>
<sequence>MYRLTVMYGHPEDPAEFDRYYNEVHIPLAKKMKGLTGWTIGKCISAEAGNPAPYYLIVSLYAESATAMQAILESPEGQETIADVPNFATGGVMFMYDEEEVLIPLNLESP</sequence>
<dbReference type="OrthoDB" id="5294870at2"/>
<dbReference type="SUPFAM" id="SSF54909">
    <property type="entry name" value="Dimeric alpha+beta barrel"/>
    <property type="match status" value="1"/>
</dbReference>
<protein>
    <submittedName>
        <fullName evidence="2">EthD protein</fullName>
    </submittedName>
</protein>
<evidence type="ECO:0000259" key="1">
    <source>
        <dbReference type="Pfam" id="PF07110"/>
    </source>
</evidence>
<dbReference type="EMBL" id="CP037452">
    <property type="protein sequence ID" value="QDV51778.1"/>
    <property type="molecule type" value="Genomic_DNA"/>
</dbReference>
<dbReference type="PANTHER" id="PTHR40260:SF2">
    <property type="entry name" value="BLR8190 PROTEIN"/>
    <property type="match status" value="1"/>
</dbReference>
<dbReference type="RefSeq" id="WP_145311173.1">
    <property type="nucleotide sequence ID" value="NZ_CP037452.1"/>
</dbReference>
<dbReference type="AlphaFoldDB" id="A0A518IFE0"/>
<dbReference type="PANTHER" id="PTHR40260">
    <property type="entry name" value="BLR8190 PROTEIN"/>
    <property type="match status" value="1"/>
</dbReference>
<proteinExistence type="predicted"/>
<dbReference type="Gene3D" id="3.30.70.100">
    <property type="match status" value="1"/>
</dbReference>
<dbReference type="NCBIfam" id="TIGR02118">
    <property type="entry name" value="EthD family reductase"/>
    <property type="match status" value="1"/>
</dbReference>
<evidence type="ECO:0000313" key="3">
    <source>
        <dbReference type="Proteomes" id="UP000318313"/>
    </source>
</evidence>
<feature type="domain" description="EthD" evidence="1">
    <location>
        <begin position="11"/>
        <end position="89"/>
    </location>
</feature>